<comment type="subcellular location">
    <subcellularLocation>
        <location evidence="1">Nucleus</location>
    </subcellularLocation>
</comment>
<dbReference type="GO" id="GO:0008270">
    <property type="term" value="F:zinc ion binding"/>
    <property type="evidence" value="ECO:0007669"/>
    <property type="project" value="InterPro"/>
</dbReference>
<feature type="compositionally biased region" description="Low complexity" evidence="3">
    <location>
        <begin position="289"/>
        <end position="322"/>
    </location>
</feature>
<dbReference type="AlphaFoldDB" id="A0A179HRQ7"/>
<accession>A0A179HRQ7</accession>
<feature type="compositionally biased region" description="Low complexity" evidence="3">
    <location>
        <begin position="246"/>
        <end position="265"/>
    </location>
</feature>
<dbReference type="SMART" id="SM00066">
    <property type="entry name" value="GAL4"/>
    <property type="match status" value="2"/>
</dbReference>
<protein>
    <submittedName>
        <fullName evidence="5">Fungal zn(2)-Cys(6) binuclear cluster domain-containing protein</fullName>
    </submittedName>
</protein>
<name>A0A179HRQ7_PURLI</name>
<evidence type="ECO:0000259" key="4">
    <source>
        <dbReference type="PROSITE" id="PS50048"/>
    </source>
</evidence>
<evidence type="ECO:0000256" key="2">
    <source>
        <dbReference type="ARBA" id="ARBA00023242"/>
    </source>
</evidence>
<dbReference type="PANTHER" id="PTHR31001">
    <property type="entry name" value="UNCHARACTERIZED TRANSCRIPTIONAL REGULATORY PROTEIN"/>
    <property type="match status" value="1"/>
</dbReference>
<dbReference type="PANTHER" id="PTHR31001:SF81">
    <property type="entry name" value="ZN(II)2CYS6 TRANSCRIPTION FACTOR"/>
    <property type="match status" value="1"/>
</dbReference>
<evidence type="ECO:0000313" key="5">
    <source>
        <dbReference type="EMBL" id="OAQ92109.1"/>
    </source>
</evidence>
<dbReference type="GO" id="GO:0005634">
    <property type="term" value="C:nucleus"/>
    <property type="evidence" value="ECO:0007669"/>
    <property type="project" value="UniProtKB-SubCell"/>
</dbReference>
<comment type="caution">
    <text evidence="5">The sequence shown here is derived from an EMBL/GenBank/DDBJ whole genome shotgun (WGS) entry which is preliminary data.</text>
</comment>
<dbReference type="InterPro" id="IPR050613">
    <property type="entry name" value="Sec_Metabolite_Reg"/>
</dbReference>
<evidence type="ECO:0000256" key="1">
    <source>
        <dbReference type="ARBA" id="ARBA00004123"/>
    </source>
</evidence>
<keyword evidence="2" id="KW-0539">Nucleus</keyword>
<feature type="region of interest" description="Disordered" evidence="3">
    <location>
        <begin position="244"/>
        <end position="331"/>
    </location>
</feature>
<dbReference type="EMBL" id="LSBI01000003">
    <property type="protein sequence ID" value="OAQ92109.1"/>
    <property type="molecule type" value="Genomic_DNA"/>
</dbReference>
<proteinExistence type="predicted"/>
<dbReference type="SUPFAM" id="SSF57701">
    <property type="entry name" value="Zn2/Cys6 DNA-binding domain"/>
    <property type="match status" value="2"/>
</dbReference>
<dbReference type="PROSITE" id="PS00463">
    <property type="entry name" value="ZN2_CY6_FUNGAL_1"/>
    <property type="match status" value="2"/>
</dbReference>
<dbReference type="InterPro" id="IPR036864">
    <property type="entry name" value="Zn2-C6_fun-type_DNA-bd_sf"/>
</dbReference>
<evidence type="ECO:0000313" key="6">
    <source>
        <dbReference type="Proteomes" id="UP000078340"/>
    </source>
</evidence>
<dbReference type="PROSITE" id="PS50048">
    <property type="entry name" value="ZN2_CY6_FUNGAL_2"/>
    <property type="match status" value="2"/>
</dbReference>
<gene>
    <name evidence="5" type="ORF">VFPFJ_03849</name>
</gene>
<feature type="region of interest" description="Disordered" evidence="3">
    <location>
        <begin position="67"/>
        <end position="94"/>
    </location>
</feature>
<feature type="domain" description="Zn(2)-C6 fungal-type" evidence="4">
    <location>
        <begin position="134"/>
        <end position="165"/>
    </location>
</feature>
<dbReference type="GO" id="GO:0000981">
    <property type="term" value="F:DNA-binding transcription factor activity, RNA polymerase II-specific"/>
    <property type="evidence" value="ECO:0007669"/>
    <property type="project" value="InterPro"/>
</dbReference>
<feature type="domain" description="Zn(2)-C6 fungal-type" evidence="4">
    <location>
        <begin position="14"/>
        <end position="44"/>
    </location>
</feature>
<reference evidence="5 6" key="1">
    <citation type="submission" date="2016-02" db="EMBL/GenBank/DDBJ databases">
        <title>Biosynthesis of antibiotic leucinostatins and their inhibition on Phytophthora in bio-control Purpureocillium lilacinum.</title>
        <authorList>
            <person name="Wang G."/>
            <person name="Liu Z."/>
            <person name="Lin R."/>
            <person name="Li E."/>
            <person name="Mao Z."/>
            <person name="Ling J."/>
            <person name="Yin W."/>
            <person name="Xie B."/>
        </authorList>
    </citation>
    <scope>NUCLEOTIDE SEQUENCE [LARGE SCALE GENOMIC DNA]</scope>
    <source>
        <strain evidence="5">PLFJ-1</strain>
    </source>
</reference>
<sequence>MPKPLVAHGRPVSACERCRAGKTGCDRVRPSCSRCTRAGTLCEYKVPSKRTARHLVCERQTEQRCDKATSSRGAESSPPGSHNIVSRTTPTDELNGMSAAEDVHHCSVSNDHRSRENSPQVCPIKLKRDRAILSCVRCRKHKVRCDRKVPCGRCIKARREAQCVYTEPVHTAPRPVVWDGDAALNTIATRFVDATWDVQNRNGTHWNNLLQEVSYTVYLSRQYLTRLSSKNTCRRITVLGPTFTFTASPSRSRSPCPSTTPSATTPAPPTRFVASSRNSRPGRSRKSSSRSTSPPSNRRTTYSTSRRGKRSCSASGSTTAACRQTGWRSTS</sequence>
<dbReference type="Proteomes" id="UP000078340">
    <property type="component" value="Unassembled WGS sequence"/>
</dbReference>
<dbReference type="InterPro" id="IPR001138">
    <property type="entry name" value="Zn2Cys6_DnaBD"/>
</dbReference>
<organism evidence="5 6">
    <name type="scientific">Purpureocillium lilacinum</name>
    <name type="common">Paecilomyces lilacinus</name>
    <dbReference type="NCBI Taxonomy" id="33203"/>
    <lineage>
        <taxon>Eukaryota</taxon>
        <taxon>Fungi</taxon>
        <taxon>Dikarya</taxon>
        <taxon>Ascomycota</taxon>
        <taxon>Pezizomycotina</taxon>
        <taxon>Sordariomycetes</taxon>
        <taxon>Hypocreomycetidae</taxon>
        <taxon>Hypocreales</taxon>
        <taxon>Ophiocordycipitaceae</taxon>
        <taxon>Purpureocillium</taxon>
    </lineage>
</organism>
<evidence type="ECO:0000256" key="3">
    <source>
        <dbReference type="SAM" id="MobiDB-lite"/>
    </source>
</evidence>
<dbReference type="CDD" id="cd00067">
    <property type="entry name" value="GAL4"/>
    <property type="match status" value="2"/>
</dbReference>
<dbReference type="Pfam" id="PF00172">
    <property type="entry name" value="Zn_clus"/>
    <property type="match status" value="2"/>
</dbReference>
<feature type="compositionally biased region" description="Polar residues" evidence="3">
    <location>
        <begin position="70"/>
        <end position="92"/>
    </location>
</feature>
<dbReference type="Gene3D" id="4.10.240.10">
    <property type="entry name" value="Zn(2)-C6 fungal-type DNA-binding domain"/>
    <property type="match status" value="2"/>
</dbReference>